<evidence type="ECO:0000256" key="8">
    <source>
        <dbReference type="ARBA" id="ARBA00023047"/>
    </source>
</evidence>
<evidence type="ECO:0000256" key="1">
    <source>
        <dbReference type="ARBA" id="ARBA00004571"/>
    </source>
</evidence>
<evidence type="ECO:0000256" key="5">
    <source>
        <dbReference type="ARBA" id="ARBA00022597"/>
    </source>
</evidence>
<dbReference type="RefSeq" id="WP_245706453.1">
    <property type="nucleotide sequence ID" value="NZ_FNQN01000006.1"/>
</dbReference>
<evidence type="ECO:0000256" key="11">
    <source>
        <dbReference type="ARBA" id="ARBA00023136"/>
    </source>
</evidence>
<dbReference type="Gene3D" id="3.10.560.10">
    <property type="entry name" value="Outer membrane lipoprotein wza domain like"/>
    <property type="match status" value="1"/>
</dbReference>
<name>A0A1H4B8M5_9BACT</name>
<dbReference type="InterPro" id="IPR049712">
    <property type="entry name" value="Poly_export"/>
</dbReference>
<evidence type="ECO:0000256" key="3">
    <source>
        <dbReference type="ARBA" id="ARBA00022448"/>
    </source>
</evidence>
<protein>
    <submittedName>
        <fullName evidence="18">Polysaccharide export outer membrane protein</fullName>
    </submittedName>
</protein>
<feature type="chain" id="PRO_5011788264" evidence="15">
    <location>
        <begin position="25"/>
        <end position="266"/>
    </location>
</feature>
<comment type="subcellular location">
    <subcellularLocation>
        <location evidence="1">Cell outer membrane</location>
        <topology evidence="1">Multi-pass membrane protein</topology>
    </subcellularLocation>
</comment>
<dbReference type="PANTHER" id="PTHR33619">
    <property type="entry name" value="POLYSACCHARIDE EXPORT PROTEIN GFCE-RELATED"/>
    <property type="match status" value="1"/>
</dbReference>
<evidence type="ECO:0000256" key="4">
    <source>
        <dbReference type="ARBA" id="ARBA00022452"/>
    </source>
</evidence>
<evidence type="ECO:0000256" key="2">
    <source>
        <dbReference type="ARBA" id="ARBA00009450"/>
    </source>
</evidence>
<keyword evidence="6" id="KW-0812">Transmembrane</keyword>
<comment type="similarity">
    <text evidence="2">Belongs to the BexD/CtrA/VexA family.</text>
</comment>
<evidence type="ECO:0000259" key="17">
    <source>
        <dbReference type="Pfam" id="PF22461"/>
    </source>
</evidence>
<keyword evidence="8" id="KW-0625">Polysaccharide transport</keyword>
<dbReference type="Gene3D" id="3.30.1950.10">
    <property type="entry name" value="wza like domain"/>
    <property type="match status" value="1"/>
</dbReference>
<dbReference type="InterPro" id="IPR054765">
    <property type="entry name" value="SLBB_dom"/>
</dbReference>
<dbReference type="AlphaFoldDB" id="A0A1H4B8M5"/>
<keyword evidence="7 15" id="KW-0732">Signal</keyword>
<dbReference type="STRING" id="37625.SAMN05660420_02079"/>
<evidence type="ECO:0000313" key="19">
    <source>
        <dbReference type="Proteomes" id="UP000199409"/>
    </source>
</evidence>
<evidence type="ECO:0000259" key="16">
    <source>
        <dbReference type="Pfam" id="PF02563"/>
    </source>
</evidence>
<keyword evidence="4" id="KW-1134">Transmembrane beta strand</keyword>
<dbReference type="GO" id="GO:0015288">
    <property type="term" value="F:porin activity"/>
    <property type="evidence" value="ECO:0007669"/>
    <property type="project" value="UniProtKB-KW"/>
</dbReference>
<dbReference type="Pfam" id="PF22461">
    <property type="entry name" value="SLBB_2"/>
    <property type="match status" value="1"/>
</dbReference>
<dbReference type="InterPro" id="IPR003715">
    <property type="entry name" value="Poly_export_N"/>
</dbReference>
<feature type="signal peptide" evidence="15">
    <location>
        <begin position="1"/>
        <end position="24"/>
    </location>
</feature>
<organism evidence="18 19">
    <name type="scientific">Desulfuromusa kysingii</name>
    <dbReference type="NCBI Taxonomy" id="37625"/>
    <lineage>
        <taxon>Bacteria</taxon>
        <taxon>Pseudomonadati</taxon>
        <taxon>Thermodesulfobacteriota</taxon>
        <taxon>Desulfuromonadia</taxon>
        <taxon>Desulfuromonadales</taxon>
        <taxon>Geopsychrobacteraceae</taxon>
        <taxon>Desulfuromusa</taxon>
    </lineage>
</organism>
<keyword evidence="9" id="KW-0406">Ion transport</keyword>
<evidence type="ECO:0000256" key="6">
    <source>
        <dbReference type="ARBA" id="ARBA00022692"/>
    </source>
</evidence>
<evidence type="ECO:0000313" key="18">
    <source>
        <dbReference type="EMBL" id="SEA44513.1"/>
    </source>
</evidence>
<dbReference type="Pfam" id="PF02563">
    <property type="entry name" value="Poly_export"/>
    <property type="match status" value="1"/>
</dbReference>
<feature type="domain" description="SLBB" evidence="17">
    <location>
        <begin position="185"/>
        <end position="261"/>
    </location>
</feature>
<dbReference type="PANTHER" id="PTHR33619:SF3">
    <property type="entry name" value="POLYSACCHARIDE EXPORT PROTEIN GFCE-RELATED"/>
    <property type="match status" value="1"/>
</dbReference>
<keyword evidence="19" id="KW-1185">Reference proteome</keyword>
<keyword evidence="11" id="KW-0472">Membrane</keyword>
<keyword evidence="10" id="KW-0626">Porin</keyword>
<dbReference type="EMBL" id="FNQN01000006">
    <property type="protein sequence ID" value="SEA44513.1"/>
    <property type="molecule type" value="Genomic_DNA"/>
</dbReference>
<dbReference type="Proteomes" id="UP000199409">
    <property type="component" value="Unassembled WGS sequence"/>
</dbReference>
<dbReference type="GO" id="GO:0046930">
    <property type="term" value="C:pore complex"/>
    <property type="evidence" value="ECO:0007669"/>
    <property type="project" value="UniProtKB-KW"/>
</dbReference>
<evidence type="ECO:0000256" key="13">
    <source>
        <dbReference type="ARBA" id="ARBA00023237"/>
    </source>
</evidence>
<feature type="domain" description="Polysaccharide export protein N-terminal" evidence="16">
    <location>
        <begin position="23"/>
        <end position="97"/>
    </location>
</feature>
<dbReference type="GO" id="GO:0006811">
    <property type="term" value="P:monoatomic ion transport"/>
    <property type="evidence" value="ECO:0007669"/>
    <property type="project" value="UniProtKB-KW"/>
</dbReference>
<keyword evidence="5" id="KW-0762">Sugar transport</keyword>
<keyword evidence="12" id="KW-0564">Palmitate</keyword>
<evidence type="ECO:0000256" key="12">
    <source>
        <dbReference type="ARBA" id="ARBA00023139"/>
    </source>
</evidence>
<dbReference type="GO" id="GO:0015159">
    <property type="term" value="F:polysaccharide transmembrane transporter activity"/>
    <property type="evidence" value="ECO:0007669"/>
    <property type="project" value="InterPro"/>
</dbReference>
<dbReference type="GO" id="GO:0009279">
    <property type="term" value="C:cell outer membrane"/>
    <property type="evidence" value="ECO:0007669"/>
    <property type="project" value="UniProtKB-SubCell"/>
</dbReference>
<accession>A0A1H4B8M5</accession>
<reference evidence="18 19" key="1">
    <citation type="submission" date="2016-10" db="EMBL/GenBank/DDBJ databases">
        <authorList>
            <person name="de Groot N.N."/>
        </authorList>
    </citation>
    <scope>NUCLEOTIDE SEQUENCE [LARGE SCALE GENOMIC DNA]</scope>
    <source>
        <strain evidence="18 19">DSM 7343</strain>
    </source>
</reference>
<evidence type="ECO:0000256" key="14">
    <source>
        <dbReference type="ARBA" id="ARBA00023288"/>
    </source>
</evidence>
<evidence type="ECO:0000256" key="9">
    <source>
        <dbReference type="ARBA" id="ARBA00023065"/>
    </source>
</evidence>
<proteinExistence type="inferred from homology"/>
<sequence length="266" mass="29254">MKKIVLSCFIVSLTLGSFSGFAAAADYLIGKGDVLEVSVWGVPEMSRSVTVRPDGKITLPAVGDVLADRSTPANLSKTISTKMKEYIKQPIVTVSVQQIINNRVYITGGGVSRVFDMTKETSLLKLLSELGDLSTVDLRRAYLSRNNEKINTDFYRLYFEGDMSQDIQLKAEDIIFIPSNRLNIVYVMGAVTAPQSLQFYEGMKVMDAILTAGGFTEFAKEGSVFVIGKDKVKHQIDLKKVTKGKDISANVALKPGDYVIVEESIF</sequence>
<evidence type="ECO:0000256" key="10">
    <source>
        <dbReference type="ARBA" id="ARBA00023114"/>
    </source>
</evidence>
<keyword evidence="3" id="KW-0813">Transport</keyword>
<evidence type="ECO:0000256" key="15">
    <source>
        <dbReference type="SAM" id="SignalP"/>
    </source>
</evidence>
<keyword evidence="13" id="KW-0998">Cell outer membrane</keyword>
<evidence type="ECO:0000256" key="7">
    <source>
        <dbReference type="ARBA" id="ARBA00022729"/>
    </source>
</evidence>
<keyword evidence="14" id="KW-0449">Lipoprotein</keyword>
<gene>
    <name evidence="18" type="ORF">SAMN05660420_02079</name>
</gene>